<evidence type="ECO:0000256" key="2">
    <source>
        <dbReference type="ARBA" id="ARBA00022737"/>
    </source>
</evidence>
<dbReference type="OrthoDB" id="676979at2759"/>
<dbReference type="GO" id="GO:0005737">
    <property type="term" value="C:cytoplasm"/>
    <property type="evidence" value="ECO:0007669"/>
    <property type="project" value="TreeGrafter"/>
</dbReference>
<dbReference type="SMART" id="SM00369">
    <property type="entry name" value="LRR_TYP"/>
    <property type="match status" value="4"/>
</dbReference>
<proteinExistence type="predicted"/>
<sequence length="361" mass="40740">MVRDVNVQAGRCTHTRGNRTNHPTETLTTSPLGLACRLASSDEKLACQSAALLLACGAFDPEQSLFRYAFCQHHLNLAGLLLTWQSTRTVSPDTLSNAGLQVNLSHKRLDRHYVPRALWLLRRGPLTEWVLCDCARLRTHSHSDSCGESNPLARGLSHSFVGYPITRILLSHCGLQVFPWCLLADLPNLEELDVSWNRLGDIPLDPPQLVNSSLDRDRSVEVWAPKLIYLDMSHNHLVWLPSWFFACTDKQPNRLAYSRATTSDHQAVPFRCRSVTPDSRARCIQFAPQLTHFMLSHNQLYKLPGDVWSSRNLRFLDLSWNLLNSLPLPDEMQDACFTEESAYRAQSSLSVSLTNLVSISL</sequence>
<keyword evidence="2" id="KW-0677">Repeat</keyword>
<dbReference type="PANTHER" id="PTHR48051">
    <property type="match status" value="1"/>
</dbReference>
<dbReference type="InterPro" id="IPR032675">
    <property type="entry name" value="LRR_dom_sf"/>
</dbReference>
<name>A0A8E0RZR6_9TREM</name>
<organism evidence="4 5">
    <name type="scientific">Fasciolopsis buskii</name>
    <dbReference type="NCBI Taxonomy" id="27845"/>
    <lineage>
        <taxon>Eukaryota</taxon>
        <taxon>Metazoa</taxon>
        <taxon>Spiralia</taxon>
        <taxon>Lophotrochozoa</taxon>
        <taxon>Platyhelminthes</taxon>
        <taxon>Trematoda</taxon>
        <taxon>Digenea</taxon>
        <taxon>Plagiorchiida</taxon>
        <taxon>Echinostomata</taxon>
        <taxon>Echinostomatoidea</taxon>
        <taxon>Fasciolidae</taxon>
        <taxon>Fasciolopsis</taxon>
    </lineage>
</organism>
<dbReference type="Pfam" id="PF00560">
    <property type="entry name" value="LRR_1"/>
    <property type="match status" value="1"/>
</dbReference>
<gene>
    <name evidence="4" type="ORF">FBUS_02496</name>
</gene>
<evidence type="ECO:0000256" key="1">
    <source>
        <dbReference type="ARBA" id="ARBA00022614"/>
    </source>
</evidence>
<reference evidence="4" key="1">
    <citation type="submission" date="2019-05" db="EMBL/GenBank/DDBJ databases">
        <title>Annotation for the trematode Fasciolopsis buski.</title>
        <authorList>
            <person name="Choi Y.-J."/>
        </authorList>
    </citation>
    <scope>NUCLEOTIDE SEQUENCE</scope>
    <source>
        <strain evidence="4">HT</strain>
        <tissue evidence="4">Whole worm</tissue>
    </source>
</reference>
<dbReference type="Proteomes" id="UP000728185">
    <property type="component" value="Unassembled WGS sequence"/>
</dbReference>
<dbReference type="InterPro" id="IPR001611">
    <property type="entry name" value="Leu-rich_rpt"/>
</dbReference>
<keyword evidence="1" id="KW-0433">Leucine-rich repeat</keyword>
<feature type="region of interest" description="Disordered" evidence="3">
    <location>
        <begin position="1"/>
        <end position="24"/>
    </location>
</feature>
<dbReference type="Pfam" id="PF13516">
    <property type="entry name" value="LRR_6"/>
    <property type="match status" value="1"/>
</dbReference>
<dbReference type="SUPFAM" id="SSF52058">
    <property type="entry name" value="L domain-like"/>
    <property type="match status" value="1"/>
</dbReference>
<dbReference type="Gene3D" id="3.80.10.10">
    <property type="entry name" value="Ribonuclease Inhibitor"/>
    <property type="match status" value="2"/>
</dbReference>
<dbReference type="PANTHER" id="PTHR48051:SF1">
    <property type="entry name" value="RAS SUPPRESSOR PROTEIN 1"/>
    <property type="match status" value="1"/>
</dbReference>
<protein>
    <submittedName>
        <fullName evidence="4">Uncharacterized protein</fullName>
    </submittedName>
</protein>
<keyword evidence="5" id="KW-1185">Reference proteome</keyword>
<accession>A0A8E0RZR6</accession>
<dbReference type="InterPro" id="IPR003591">
    <property type="entry name" value="Leu-rich_rpt_typical-subtyp"/>
</dbReference>
<dbReference type="PROSITE" id="PS51450">
    <property type="entry name" value="LRR"/>
    <property type="match status" value="2"/>
</dbReference>
<evidence type="ECO:0000313" key="4">
    <source>
        <dbReference type="EMBL" id="KAA0196577.1"/>
    </source>
</evidence>
<dbReference type="InterPro" id="IPR050216">
    <property type="entry name" value="LRR_domain-containing"/>
</dbReference>
<comment type="caution">
    <text evidence="4">The sequence shown here is derived from an EMBL/GenBank/DDBJ whole genome shotgun (WGS) entry which is preliminary data.</text>
</comment>
<evidence type="ECO:0000313" key="5">
    <source>
        <dbReference type="Proteomes" id="UP000728185"/>
    </source>
</evidence>
<evidence type="ECO:0000256" key="3">
    <source>
        <dbReference type="SAM" id="MobiDB-lite"/>
    </source>
</evidence>
<dbReference type="AlphaFoldDB" id="A0A8E0RZR6"/>
<dbReference type="EMBL" id="LUCM01002934">
    <property type="protein sequence ID" value="KAA0196577.1"/>
    <property type="molecule type" value="Genomic_DNA"/>
</dbReference>